<dbReference type="RefSeq" id="WP_258812710.1">
    <property type="nucleotide sequence ID" value="NZ_JANUGU010000005.1"/>
</dbReference>
<dbReference type="Proteomes" id="UP001204621">
    <property type="component" value="Unassembled WGS sequence"/>
</dbReference>
<evidence type="ECO:0000313" key="2">
    <source>
        <dbReference type="EMBL" id="MCS0659520.1"/>
    </source>
</evidence>
<sequence>MKESPNKLGPMLLAPAPGVVQAAPADPPVEPAAQVARDWWREPAPDTAPAVAGAEERPYKS</sequence>
<name>A0ABT2CZW7_9BURK</name>
<organism evidence="2 3">
    <name type="scientific">Massilia terrae</name>
    <dbReference type="NCBI Taxonomy" id="1811224"/>
    <lineage>
        <taxon>Bacteria</taxon>
        <taxon>Pseudomonadati</taxon>
        <taxon>Pseudomonadota</taxon>
        <taxon>Betaproteobacteria</taxon>
        <taxon>Burkholderiales</taxon>
        <taxon>Oxalobacteraceae</taxon>
        <taxon>Telluria group</taxon>
        <taxon>Massilia</taxon>
    </lineage>
</organism>
<evidence type="ECO:0000313" key="3">
    <source>
        <dbReference type="Proteomes" id="UP001204621"/>
    </source>
</evidence>
<feature type="region of interest" description="Disordered" evidence="1">
    <location>
        <begin position="41"/>
        <end position="61"/>
    </location>
</feature>
<accession>A0ABT2CZW7</accession>
<gene>
    <name evidence="2" type="ORF">NX778_15730</name>
</gene>
<dbReference type="EMBL" id="JANUGU010000005">
    <property type="protein sequence ID" value="MCS0659520.1"/>
    <property type="molecule type" value="Genomic_DNA"/>
</dbReference>
<protein>
    <submittedName>
        <fullName evidence="2">Uncharacterized protein</fullName>
    </submittedName>
</protein>
<keyword evidence="3" id="KW-1185">Reference proteome</keyword>
<proteinExistence type="predicted"/>
<comment type="caution">
    <text evidence="2">The sequence shown here is derived from an EMBL/GenBank/DDBJ whole genome shotgun (WGS) entry which is preliminary data.</text>
</comment>
<reference evidence="2 3" key="1">
    <citation type="submission" date="2022-08" db="EMBL/GenBank/DDBJ databases">
        <title>Reclassification of Massilia species as members of the genera Telluria, Duganella, Pseudoduganella, Mokoshia gen. nov. and Zemynaea gen. nov. using orthogonal and non-orthogonal genome-based approaches.</title>
        <authorList>
            <person name="Bowman J.P."/>
        </authorList>
    </citation>
    <scope>NUCLEOTIDE SEQUENCE [LARGE SCALE GENOMIC DNA]</scope>
    <source>
        <strain evidence="2 3">JCM 31606</strain>
    </source>
</reference>
<evidence type="ECO:0000256" key="1">
    <source>
        <dbReference type="SAM" id="MobiDB-lite"/>
    </source>
</evidence>